<evidence type="ECO:0000313" key="1">
    <source>
        <dbReference type="EMBL" id="EOQ74666.1"/>
    </source>
</evidence>
<proteinExistence type="predicted"/>
<dbReference type="Proteomes" id="UP000013986">
    <property type="component" value="Unassembled WGS sequence"/>
</dbReference>
<organism evidence="1 2">
    <name type="scientific">Acinetobacter lactucae</name>
    <dbReference type="NCBI Taxonomy" id="1785128"/>
    <lineage>
        <taxon>Bacteria</taxon>
        <taxon>Pseudomonadati</taxon>
        <taxon>Pseudomonadota</taxon>
        <taxon>Gammaproteobacteria</taxon>
        <taxon>Moraxellales</taxon>
        <taxon>Moraxellaceae</taxon>
        <taxon>Acinetobacter</taxon>
        <taxon>Acinetobacter calcoaceticus/baumannii complex</taxon>
    </lineage>
</organism>
<reference evidence="1 2" key="1">
    <citation type="submission" date="2013-02" db="EMBL/GenBank/DDBJ databases">
        <title>The Genome Sequence of Acinetobacter pittii ANC 4052.</title>
        <authorList>
            <consortium name="The Broad Institute Genome Sequencing Platform"/>
            <consortium name="The Broad Institute Genome Sequencing Center for Infectious Disease"/>
            <person name="Cerqueira G."/>
            <person name="Feldgarden M."/>
            <person name="Courvalin P."/>
            <person name="Perichon B."/>
            <person name="Grillot-Courvalin C."/>
            <person name="Clermont D."/>
            <person name="Rocha E."/>
            <person name="Yoon E.-J."/>
            <person name="Nemec A."/>
            <person name="Walker B."/>
            <person name="Young S.K."/>
            <person name="Zeng Q."/>
            <person name="Gargeya S."/>
            <person name="Fitzgerald M."/>
            <person name="Haas B."/>
            <person name="Abouelleil A."/>
            <person name="Alvarado L."/>
            <person name="Arachchi H.M."/>
            <person name="Berlin A.M."/>
            <person name="Chapman S.B."/>
            <person name="Dewar J."/>
            <person name="Goldberg J."/>
            <person name="Griggs A."/>
            <person name="Gujja S."/>
            <person name="Hansen M."/>
            <person name="Howarth C."/>
            <person name="Imamovic A."/>
            <person name="Larimer J."/>
            <person name="McCowan C."/>
            <person name="Murphy C."/>
            <person name="Neiman D."/>
            <person name="Pearson M."/>
            <person name="Priest M."/>
            <person name="Roberts A."/>
            <person name="Saif S."/>
            <person name="Shea T."/>
            <person name="Sisk P."/>
            <person name="Sykes S."/>
            <person name="Wortman J."/>
            <person name="Nusbaum C."/>
            <person name="Birren B."/>
        </authorList>
    </citation>
    <scope>NUCLEOTIDE SEQUENCE [LARGE SCALE GENOMIC DNA]</scope>
    <source>
        <strain evidence="1 2">ANC 4052</strain>
    </source>
</reference>
<accession>R8YZW3</accession>
<evidence type="ECO:0000313" key="2">
    <source>
        <dbReference type="Proteomes" id="UP000013986"/>
    </source>
</evidence>
<dbReference type="AlphaFoldDB" id="R8YZW3"/>
<dbReference type="HOGENOM" id="CLU_2646282_0_0_6"/>
<name>R8YZW3_9GAMM</name>
<gene>
    <name evidence="1" type="ORF">F929_00775</name>
</gene>
<sequence length="76" mass="8900">MPYCFLVFISSGFKIILKFFDSLKCEKQLSNYCVNLLNDFRKFEAYMSQFGHTFALVLSQIIAKFNFIDFSAMKLS</sequence>
<protein>
    <submittedName>
        <fullName evidence="1">Uncharacterized protein</fullName>
    </submittedName>
</protein>
<dbReference type="EMBL" id="APQO01000004">
    <property type="protein sequence ID" value="EOQ74666.1"/>
    <property type="molecule type" value="Genomic_DNA"/>
</dbReference>
<comment type="caution">
    <text evidence="1">The sequence shown here is derived from an EMBL/GenBank/DDBJ whole genome shotgun (WGS) entry which is preliminary data.</text>
</comment>